<evidence type="ECO:0000256" key="4">
    <source>
        <dbReference type="ARBA" id="ARBA00022496"/>
    </source>
</evidence>
<dbReference type="Pfam" id="PF07715">
    <property type="entry name" value="Plug"/>
    <property type="match status" value="1"/>
</dbReference>
<evidence type="ECO:0000256" key="8">
    <source>
        <dbReference type="ARBA" id="ARBA00023077"/>
    </source>
</evidence>
<dbReference type="PANTHER" id="PTHR32552:SF81">
    <property type="entry name" value="TONB-DEPENDENT OUTER MEMBRANE RECEPTOR"/>
    <property type="match status" value="1"/>
</dbReference>
<keyword evidence="9 11" id="KW-0472">Membrane</keyword>
<dbReference type="InterPro" id="IPR039426">
    <property type="entry name" value="TonB-dep_rcpt-like"/>
</dbReference>
<sequence>MSSVVQAQQGNIGIDKISIQEAVDTLSKQYGKVIIVRDLGNKSITLKVVSGFDSVLNALNASLAGSGYQATENIQNTIVIEKVVTDELPSNLQGKTLNKEGAGIEKIVVTAHKSDKSMQDLATSISVLSGDNLSRNNINNVFNMSDKIPSFVVSSVQGYRPTISIRGVGNEIPDNAGTKQAVAYHVDGVFMVNDYALLADLQDIERVELTRGPDGTVYGNSSTGGALNVITKRPELSETYGFAEAAMGSYQQRELKAMLNLPLSNTIATRVAVSHRENEGYTENLALDNYRLDDVDNQTFRAQVSWQPDDNLSLLLQHQYFKSDTHGPALKGGFDTKSTDPRVVYHDTAEFYNLSTAVTSLHLDWTLDFAKLNSIFSKQKYDMGRKFDIDRSDLTANDPAPLQMTGVLDLLGEAPIPQFVGNLRQIDHSNTAEINLVSEPNESGIEWVVGAFWLDTQIFSRTSNFVDDGRDGQPLNETIAGPNVFANNADIDFINSDFRNFKSHALFGQLSYPLIEDLNITAGLRYTKNQFEDERCSYNCVPTREPISSNPSESNNNLTGKFGLDYRWSQQNMTYFTLANGIKPAGSNSSVDIRFFPEVFEQETLVAYEIGNKSDLFDKKVRLNVAGFYYDYKDYLFESSGIGRFDSGASNIPKAEVYGIEMESEIIIHDNLTLNVSLSMMDSKIIEGREAIDRAVAENLTVGLIIDGASSDEINAIRESTAQDLTGNKLAKIPKTAANIRLNHFIEMNNGLFETSLGYTFRDEYFSRVFNSSQRDIVPSYHLYNLNLSYTPYSEKWNVAVNVQNLFDKVAIASRHTDTFGLGFTSDQYLSPRIITLKGRYNF</sequence>
<evidence type="ECO:0008006" key="17">
    <source>
        <dbReference type="Google" id="ProtNLM"/>
    </source>
</evidence>
<evidence type="ECO:0000256" key="9">
    <source>
        <dbReference type="ARBA" id="ARBA00023136"/>
    </source>
</evidence>
<evidence type="ECO:0000259" key="13">
    <source>
        <dbReference type="Pfam" id="PF00593"/>
    </source>
</evidence>
<feature type="domain" description="TonB-dependent receptor-like beta-barrel" evidence="13">
    <location>
        <begin position="305"/>
        <end position="806"/>
    </location>
</feature>
<evidence type="ECO:0000256" key="2">
    <source>
        <dbReference type="ARBA" id="ARBA00022448"/>
    </source>
</evidence>
<evidence type="ECO:0000256" key="6">
    <source>
        <dbReference type="ARBA" id="ARBA00023004"/>
    </source>
</evidence>
<organism evidence="15 16">
    <name type="scientific">Paraglaciecola arctica BSs20135</name>
    <dbReference type="NCBI Taxonomy" id="493475"/>
    <lineage>
        <taxon>Bacteria</taxon>
        <taxon>Pseudomonadati</taxon>
        <taxon>Pseudomonadota</taxon>
        <taxon>Gammaproteobacteria</taxon>
        <taxon>Alteromonadales</taxon>
        <taxon>Alteromonadaceae</taxon>
        <taxon>Paraglaciecola</taxon>
    </lineage>
</organism>
<dbReference type="Pfam" id="PF00593">
    <property type="entry name" value="TonB_dep_Rec_b-barrel"/>
    <property type="match status" value="1"/>
</dbReference>
<evidence type="ECO:0000259" key="14">
    <source>
        <dbReference type="Pfam" id="PF07715"/>
    </source>
</evidence>
<dbReference type="Proteomes" id="UP000006327">
    <property type="component" value="Unassembled WGS sequence"/>
</dbReference>
<gene>
    <name evidence="15" type="ORF">GARC_4153</name>
</gene>
<keyword evidence="7" id="KW-0406">Ion transport</keyword>
<comment type="subcellular location">
    <subcellularLocation>
        <location evidence="1 11">Cell outer membrane</location>
        <topology evidence="1 11">Multi-pass membrane protein</topology>
    </subcellularLocation>
</comment>
<evidence type="ECO:0000256" key="7">
    <source>
        <dbReference type="ARBA" id="ARBA00023065"/>
    </source>
</evidence>
<evidence type="ECO:0000313" key="15">
    <source>
        <dbReference type="EMBL" id="GAC21095.1"/>
    </source>
</evidence>
<keyword evidence="10 11" id="KW-0998">Cell outer membrane</keyword>
<evidence type="ECO:0000256" key="1">
    <source>
        <dbReference type="ARBA" id="ARBA00004571"/>
    </source>
</evidence>
<keyword evidence="16" id="KW-1185">Reference proteome</keyword>
<evidence type="ECO:0000256" key="3">
    <source>
        <dbReference type="ARBA" id="ARBA00022452"/>
    </source>
</evidence>
<keyword evidence="6" id="KW-0408">Iron</keyword>
<keyword evidence="8 12" id="KW-0798">TonB box</keyword>
<name>K6ZCD9_9ALTE</name>
<dbReference type="PROSITE" id="PS52016">
    <property type="entry name" value="TONB_DEPENDENT_REC_3"/>
    <property type="match status" value="1"/>
</dbReference>
<dbReference type="STRING" id="493475.GARC_4153"/>
<comment type="similarity">
    <text evidence="11 12">Belongs to the TonB-dependent receptor family.</text>
</comment>
<dbReference type="InterPro" id="IPR036942">
    <property type="entry name" value="Beta-barrel_TonB_sf"/>
</dbReference>
<keyword evidence="5 11" id="KW-0812">Transmembrane</keyword>
<keyword evidence="3 11" id="KW-1134">Transmembrane beta strand</keyword>
<evidence type="ECO:0000256" key="5">
    <source>
        <dbReference type="ARBA" id="ARBA00022692"/>
    </source>
</evidence>
<dbReference type="SUPFAM" id="SSF56935">
    <property type="entry name" value="Porins"/>
    <property type="match status" value="1"/>
</dbReference>
<dbReference type="InterPro" id="IPR012910">
    <property type="entry name" value="Plug_dom"/>
</dbReference>
<dbReference type="EMBL" id="BAEO01000060">
    <property type="protein sequence ID" value="GAC21095.1"/>
    <property type="molecule type" value="Genomic_DNA"/>
</dbReference>
<evidence type="ECO:0000256" key="10">
    <source>
        <dbReference type="ARBA" id="ARBA00023237"/>
    </source>
</evidence>
<accession>K6ZCD9</accession>
<evidence type="ECO:0000313" key="16">
    <source>
        <dbReference type="Proteomes" id="UP000006327"/>
    </source>
</evidence>
<proteinExistence type="inferred from homology"/>
<reference evidence="15 16" key="1">
    <citation type="journal article" date="2017" name="Antonie Van Leeuwenhoek">
        <title>Rhizobium rhizosphaerae sp. nov., a novel species isolated from rice rhizosphere.</title>
        <authorList>
            <person name="Zhao J.J."/>
            <person name="Zhang J."/>
            <person name="Zhang R.J."/>
            <person name="Zhang C.W."/>
            <person name="Yin H.Q."/>
            <person name="Zhang X.X."/>
        </authorList>
    </citation>
    <scope>NUCLEOTIDE SEQUENCE [LARGE SCALE GENOMIC DNA]</scope>
    <source>
        <strain evidence="15 16">BSs20135</strain>
    </source>
</reference>
<keyword evidence="2 11" id="KW-0813">Transport</keyword>
<dbReference type="GO" id="GO:0006826">
    <property type="term" value="P:iron ion transport"/>
    <property type="evidence" value="ECO:0007669"/>
    <property type="project" value="UniProtKB-KW"/>
</dbReference>
<keyword evidence="4" id="KW-0410">Iron transport</keyword>
<comment type="caution">
    <text evidence="15">The sequence shown here is derived from an EMBL/GenBank/DDBJ whole genome shotgun (WGS) entry which is preliminary data.</text>
</comment>
<evidence type="ECO:0000256" key="11">
    <source>
        <dbReference type="PROSITE-ProRule" id="PRU01360"/>
    </source>
</evidence>
<dbReference type="GO" id="GO:0009279">
    <property type="term" value="C:cell outer membrane"/>
    <property type="evidence" value="ECO:0007669"/>
    <property type="project" value="UniProtKB-SubCell"/>
</dbReference>
<dbReference type="eggNOG" id="COG4774">
    <property type="taxonomic scope" value="Bacteria"/>
</dbReference>
<dbReference type="PANTHER" id="PTHR32552">
    <property type="entry name" value="FERRICHROME IRON RECEPTOR-RELATED"/>
    <property type="match status" value="1"/>
</dbReference>
<feature type="domain" description="TonB-dependent receptor plug" evidence="14">
    <location>
        <begin position="119"/>
        <end position="226"/>
    </location>
</feature>
<dbReference type="InterPro" id="IPR000531">
    <property type="entry name" value="Beta-barrel_TonB"/>
</dbReference>
<protein>
    <recommendedName>
        <fullName evidence="17">TonB-dependent receptor</fullName>
    </recommendedName>
</protein>
<dbReference type="AlphaFoldDB" id="K6ZCD9"/>
<evidence type="ECO:0000256" key="12">
    <source>
        <dbReference type="RuleBase" id="RU003357"/>
    </source>
</evidence>
<dbReference type="Gene3D" id="2.40.170.20">
    <property type="entry name" value="TonB-dependent receptor, beta-barrel domain"/>
    <property type="match status" value="1"/>
</dbReference>